<feature type="region of interest" description="Disordered" evidence="1">
    <location>
        <begin position="1046"/>
        <end position="1085"/>
    </location>
</feature>
<feature type="compositionally biased region" description="Polar residues" evidence="1">
    <location>
        <begin position="456"/>
        <end position="465"/>
    </location>
</feature>
<feature type="region of interest" description="Disordered" evidence="1">
    <location>
        <begin position="710"/>
        <end position="857"/>
    </location>
</feature>
<name>A0A175W658_9PEZI</name>
<feature type="compositionally biased region" description="Basic and acidic residues" evidence="1">
    <location>
        <begin position="446"/>
        <end position="455"/>
    </location>
</feature>
<sequence>MELLGAGQPNPSCGSIADLQDRLRNLFSDHVKETRVGHISVTFELRATAIFEVPVTETENEALENASNIDPLLGGTQPSAASAVANGGQSTRRVNAIDALINQPLDDPVLQTSITRHIINGLNEVDGSNWTVHQVSRAQQGWTFTYICNDSWQSWSRQSSKTRAKVLIGEWSEKGGQDPAHMARPAFDCRGSVKVAFVKSARTINVEYEHMPMHKTVAQLIELLAPPPVAPLVKTLAKTLKEPKPPKEPKPKTLRKRTGEDGIADGEGSQPKRRRKKKDSVGPSGPEGSVLPPEMPGALPVGPASPRQFYNTQVESTGGPHPHGSSNYPEGLVNTDPEVAAAIYDDVHSHSILNLPPGEAARRRALAIKLLTEKRIDPKTLSAEQFSIFANQSSELQQDSLAMLVEYGARRLRIVHPNKDGANSGQATPDRHSTPALAVPAVGIPEPKEPGKKTSDVGQAPQSAEATGKKQETSSQCICDSCRVAHFRGKCDEKKPLCSSYLLEGHQCVYSPAKLRQSRVRPEVQDAPGQSAAIEIPEEIPEDLDSPGVHTVAVGEPVHEPVHAPAHEHFYRHVNETVNEPISDLVPHQIASPSSTVTQSHSIYQHFSGLTFPQVGETPTSELPQSSMPSAPIEYVSHPAPEAPEDPLHDYTYPTEANRANPEYAEQAAAAAEQVQRGNSPSHPASRHSLLTSQPSHLTTTTGAAMNAQNSWQSTSGQPTAAASATGSSPRQSRTKKPAPASQAYDDLRQCTSSWATVNQSTPQTTQPVRASPSEATAPPARAKPRQSRIQSHTPVNGMAAVQPDQSQESQSLTESSGYESAAAAQPSISADGYNSYDQYPSAANAQPDSFSDRIPYQPYADNQASAYSSFDNYNTSLANPVSSTISTPASQVVISSYPSTSVAAPSTIQWGAAASTSQAEDSCVYNAAQAAAGTSSYNTPSNPQQPQPQQGFNVRHQPSAQAKGSSSMHPQQQQQRQPPNQSRQTPKTQQHRQQQSYSGHMTQQQQQQQPPHTVTASTSHQGWCAFAANNTASSGGYSSNAAAAGSISRGHGHGHATSHNTARVHANGGGSHGSMDLASHTYSSMGGDEQVMYDLLRSSNPVG</sequence>
<feature type="compositionally biased region" description="Low complexity" evidence="1">
    <location>
        <begin position="713"/>
        <end position="730"/>
    </location>
</feature>
<organism evidence="2 3">
    <name type="scientific">Madurella mycetomatis</name>
    <dbReference type="NCBI Taxonomy" id="100816"/>
    <lineage>
        <taxon>Eukaryota</taxon>
        <taxon>Fungi</taxon>
        <taxon>Dikarya</taxon>
        <taxon>Ascomycota</taxon>
        <taxon>Pezizomycotina</taxon>
        <taxon>Sordariomycetes</taxon>
        <taxon>Sordariomycetidae</taxon>
        <taxon>Sordariales</taxon>
        <taxon>Sordariales incertae sedis</taxon>
        <taxon>Madurella</taxon>
    </lineage>
</organism>
<keyword evidence="3" id="KW-1185">Reference proteome</keyword>
<dbReference type="STRING" id="100816.A0A175W658"/>
<gene>
    <name evidence="2" type="ORF">MMYC01_203679</name>
</gene>
<feature type="compositionally biased region" description="Polar residues" evidence="1">
    <location>
        <begin position="676"/>
        <end position="690"/>
    </location>
</feature>
<feature type="region of interest" description="Disordered" evidence="1">
    <location>
        <begin position="441"/>
        <end position="471"/>
    </location>
</feature>
<evidence type="ECO:0000313" key="3">
    <source>
        <dbReference type="Proteomes" id="UP000078237"/>
    </source>
</evidence>
<reference evidence="2 3" key="1">
    <citation type="journal article" date="2016" name="Genome Announc.">
        <title>Genome Sequence of Madurella mycetomatis mm55, Isolated from a Human Mycetoma Case in Sudan.</title>
        <authorList>
            <person name="Smit S."/>
            <person name="Derks M.F."/>
            <person name="Bervoets S."/>
            <person name="Fahal A."/>
            <person name="van Leeuwen W."/>
            <person name="van Belkum A."/>
            <person name="van de Sande W.W."/>
        </authorList>
    </citation>
    <scope>NUCLEOTIDE SEQUENCE [LARGE SCALE GENOMIC DNA]</scope>
    <source>
        <strain evidence="3">mm55</strain>
    </source>
</reference>
<dbReference type="OrthoDB" id="3251668at2759"/>
<feature type="compositionally biased region" description="Low complexity" evidence="1">
    <location>
        <begin position="806"/>
        <end position="817"/>
    </location>
</feature>
<feature type="compositionally biased region" description="Basic and acidic residues" evidence="1">
    <location>
        <begin position="239"/>
        <end position="251"/>
    </location>
</feature>
<proteinExistence type="predicted"/>
<feature type="region of interest" description="Disordered" evidence="1">
    <location>
        <begin position="934"/>
        <end position="1019"/>
    </location>
</feature>
<feature type="compositionally biased region" description="Low complexity" evidence="1">
    <location>
        <begin position="665"/>
        <end position="674"/>
    </location>
</feature>
<evidence type="ECO:0000313" key="2">
    <source>
        <dbReference type="EMBL" id="KXX79196.1"/>
    </source>
</evidence>
<dbReference type="EMBL" id="LCTW02000094">
    <property type="protein sequence ID" value="KXX79196.1"/>
    <property type="molecule type" value="Genomic_DNA"/>
</dbReference>
<comment type="caution">
    <text evidence="2">The sequence shown here is derived from an EMBL/GenBank/DDBJ whole genome shotgun (WGS) entry which is preliminary data.</text>
</comment>
<feature type="compositionally biased region" description="Polar residues" evidence="1">
    <location>
        <begin position="750"/>
        <end position="769"/>
    </location>
</feature>
<feature type="region of interest" description="Disordered" evidence="1">
    <location>
        <begin position="417"/>
        <end position="436"/>
    </location>
</feature>
<evidence type="ECO:0000256" key="1">
    <source>
        <dbReference type="SAM" id="MobiDB-lite"/>
    </source>
</evidence>
<feature type="region of interest" description="Disordered" evidence="1">
    <location>
        <begin position="237"/>
        <end position="332"/>
    </location>
</feature>
<feature type="region of interest" description="Disordered" evidence="1">
    <location>
        <begin position="613"/>
        <end position="690"/>
    </location>
</feature>
<accession>A0A175W658</accession>
<dbReference type="Proteomes" id="UP000078237">
    <property type="component" value="Unassembled WGS sequence"/>
</dbReference>
<dbReference type="VEuPathDB" id="FungiDB:MMYC01_203679"/>
<protein>
    <submittedName>
        <fullName evidence="2">Uncharacterized protein</fullName>
    </submittedName>
</protein>
<feature type="compositionally biased region" description="Polar residues" evidence="1">
    <location>
        <begin position="934"/>
        <end position="943"/>
    </location>
</feature>
<feature type="compositionally biased region" description="Polar residues" evidence="1">
    <location>
        <begin position="836"/>
        <end position="850"/>
    </location>
</feature>
<feature type="compositionally biased region" description="Polar residues" evidence="1">
    <location>
        <begin position="617"/>
        <end position="629"/>
    </location>
</feature>
<dbReference type="AlphaFoldDB" id="A0A175W658"/>
<feature type="compositionally biased region" description="Low complexity" evidence="1">
    <location>
        <begin position="966"/>
        <end position="1010"/>
    </location>
</feature>